<feature type="non-terminal residue" evidence="2">
    <location>
        <position position="224"/>
    </location>
</feature>
<evidence type="ECO:0000313" key="2">
    <source>
        <dbReference type="EMBL" id="KAK3238545.1"/>
    </source>
</evidence>
<proteinExistence type="predicted"/>
<feature type="compositionally biased region" description="Low complexity" evidence="1">
    <location>
        <begin position="45"/>
        <end position="80"/>
    </location>
</feature>
<feature type="compositionally biased region" description="Polar residues" evidence="1">
    <location>
        <begin position="99"/>
        <end position="119"/>
    </location>
</feature>
<evidence type="ECO:0000256" key="1">
    <source>
        <dbReference type="SAM" id="MobiDB-lite"/>
    </source>
</evidence>
<dbReference type="EMBL" id="LGRX02034179">
    <property type="protein sequence ID" value="KAK3238545.1"/>
    <property type="molecule type" value="Genomic_DNA"/>
</dbReference>
<gene>
    <name evidence="2" type="ORF">CYMTET_51447</name>
</gene>
<feature type="region of interest" description="Disordered" evidence="1">
    <location>
        <begin position="205"/>
        <end position="224"/>
    </location>
</feature>
<dbReference type="Proteomes" id="UP001190700">
    <property type="component" value="Unassembled WGS sequence"/>
</dbReference>
<sequence>MEERPVGDALRDMKCTDLQIQETIRSLRELYRESELSTPPPPITPRSGESSPSSSRLSSTSFSLPSSSGNSPSISAPSSPRRAKNTSDVDATLSIHGDTISSEDINTGASENHASTELSPSHLKVRIPPRGADQPESAGCTPKSGKQNWRKAAVLVTATQRFSTMSRIGNRIKEVASSAAEFAADEAAFFGQRAVETAVELAIAPQALSPMSPATAKSPRTSSR</sequence>
<dbReference type="AlphaFoldDB" id="A0AAE0BM94"/>
<protein>
    <submittedName>
        <fullName evidence="2">Uncharacterized protein</fullName>
    </submittedName>
</protein>
<feature type="region of interest" description="Disordered" evidence="1">
    <location>
        <begin position="30"/>
        <end position="147"/>
    </location>
</feature>
<accession>A0AAE0BM94</accession>
<reference evidence="2 3" key="1">
    <citation type="journal article" date="2015" name="Genome Biol. Evol.">
        <title>Comparative Genomics of a Bacterivorous Green Alga Reveals Evolutionary Causalities and Consequences of Phago-Mixotrophic Mode of Nutrition.</title>
        <authorList>
            <person name="Burns J.A."/>
            <person name="Paasch A."/>
            <person name="Narechania A."/>
            <person name="Kim E."/>
        </authorList>
    </citation>
    <scope>NUCLEOTIDE SEQUENCE [LARGE SCALE GENOMIC DNA]</scope>
    <source>
        <strain evidence="2 3">PLY_AMNH</strain>
    </source>
</reference>
<evidence type="ECO:0000313" key="3">
    <source>
        <dbReference type="Proteomes" id="UP001190700"/>
    </source>
</evidence>
<name>A0AAE0BM94_9CHLO</name>
<organism evidence="2 3">
    <name type="scientific">Cymbomonas tetramitiformis</name>
    <dbReference type="NCBI Taxonomy" id="36881"/>
    <lineage>
        <taxon>Eukaryota</taxon>
        <taxon>Viridiplantae</taxon>
        <taxon>Chlorophyta</taxon>
        <taxon>Pyramimonadophyceae</taxon>
        <taxon>Pyramimonadales</taxon>
        <taxon>Pyramimonadaceae</taxon>
        <taxon>Cymbomonas</taxon>
    </lineage>
</organism>
<comment type="caution">
    <text evidence="2">The sequence shown here is derived from an EMBL/GenBank/DDBJ whole genome shotgun (WGS) entry which is preliminary data.</text>
</comment>
<keyword evidence="3" id="KW-1185">Reference proteome</keyword>